<dbReference type="Proteomes" id="UP000184212">
    <property type="component" value="Unassembled WGS sequence"/>
</dbReference>
<dbReference type="EMBL" id="FQWQ01000002">
    <property type="protein sequence ID" value="SHH26252.1"/>
    <property type="molecule type" value="Genomic_DNA"/>
</dbReference>
<sequence>MNSDLLEQNKAIVRRFNTELIEQLNAETFKAIMHPDFINHTAAPGVDKGSAGIWYTFEKVLHAGLSDIKVTIFDQIAEGNKVTTRKTISGKHTGIFMGVPATQREVTINVIDIVHVKDGQYFEHWGINTLGAVAAMLASEK</sequence>
<accession>A0A1M5RIR7</accession>
<evidence type="ECO:0000313" key="2">
    <source>
        <dbReference type="Proteomes" id="UP000184212"/>
    </source>
</evidence>
<dbReference type="RefSeq" id="WP_073136267.1">
    <property type="nucleotide sequence ID" value="NZ_FQWQ01000002.1"/>
</dbReference>
<reference evidence="1 2" key="1">
    <citation type="submission" date="2016-11" db="EMBL/GenBank/DDBJ databases">
        <authorList>
            <person name="Jaros S."/>
            <person name="Januszkiewicz K."/>
            <person name="Wedrychowicz H."/>
        </authorList>
    </citation>
    <scope>NUCLEOTIDE SEQUENCE [LARGE SCALE GENOMIC DNA]</scope>
    <source>
        <strain evidence="1 2">DSM 24574</strain>
    </source>
</reference>
<dbReference type="AlphaFoldDB" id="A0A1M5RIR7"/>
<evidence type="ECO:0000313" key="1">
    <source>
        <dbReference type="EMBL" id="SHH26252.1"/>
    </source>
</evidence>
<dbReference type="GO" id="GO:0030638">
    <property type="term" value="P:polyketide metabolic process"/>
    <property type="evidence" value="ECO:0007669"/>
    <property type="project" value="InterPro"/>
</dbReference>
<dbReference type="Pfam" id="PF07366">
    <property type="entry name" value="SnoaL"/>
    <property type="match status" value="1"/>
</dbReference>
<name>A0A1M5RIR7_9BACT</name>
<gene>
    <name evidence="1" type="ORF">SAMN04488109_3424</name>
</gene>
<dbReference type="InterPro" id="IPR009959">
    <property type="entry name" value="Cyclase_SnoaL-like"/>
</dbReference>
<proteinExistence type="predicted"/>
<dbReference type="InterPro" id="IPR032710">
    <property type="entry name" value="NTF2-like_dom_sf"/>
</dbReference>
<organism evidence="1 2">
    <name type="scientific">Chryseolinea serpens</name>
    <dbReference type="NCBI Taxonomy" id="947013"/>
    <lineage>
        <taxon>Bacteria</taxon>
        <taxon>Pseudomonadati</taxon>
        <taxon>Bacteroidota</taxon>
        <taxon>Cytophagia</taxon>
        <taxon>Cytophagales</taxon>
        <taxon>Fulvivirgaceae</taxon>
        <taxon>Chryseolinea</taxon>
    </lineage>
</organism>
<dbReference type="SUPFAM" id="SSF54427">
    <property type="entry name" value="NTF2-like"/>
    <property type="match status" value="1"/>
</dbReference>
<protein>
    <submittedName>
        <fullName evidence="1">Predicted ester cyclase</fullName>
    </submittedName>
</protein>
<dbReference type="STRING" id="947013.SAMN04488109_3424"/>
<dbReference type="PANTHER" id="PTHR38436">
    <property type="entry name" value="POLYKETIDE CYCLASE SNOAL-LIKE DOMAIN"/>
    <property type="match status" value="1"/>
</dbReference>
<dbReference type="PANTHER" id="PTHR38436:SF1">
    <property type="entry name" value="ESTER CYCLASE"/>
    <property type="match status" value="1"/>
</dbReference>
<keyword evidence="2" id="KW-1185">Reference proteome</keyword>
<dbReference type="OrthoDB" id="4774596at2"/>
<dbReference type="Gene3D" id="3.10.450.50">
    <property type="match status" value="1"/>
</dbReference>